<dbReference type="AlphaFoldDB" id="A0ABD2X5C7"/>
<feature type="compositionally biased region" description="Basic and acidic residues" evidence="3">
    <location>
        <begin position="384"/>
        <end position="393"/>
    </location>
</feature>
<protein>
    <recommendedName>
        <fullName evidence="2">Protein LTV1 homolog</fullName>
    </recommendedName>
</protein>
<comment type="caution">
    <text evidence="4">The sequence shown here is derived from an EMBL/GenBank/DDBJ whole genome shotgun (WGS) entry which is preliminary data.</text>
</comment>
<dbReference type="Pfam" id="PF04180">
    <property type="entry name" value="LTV"/>
    <property type="match status" value="2"/>
</dbReference>
<accession>A0ABD2X5C7</accession>
<sequence>MPKVKRFIDKKNCRKFELLARSQRDPLLVDPSAPQNVLFETTAPNKEEERVCGIYFEDDYNYLKHLKNVNQVSELVETTNEGDEKKNPKQRSNLRLPASVFQSHVEEKIGLLHRAAPHSGPRVDLDPEVFYKLDNPNEENDLEDNIFELGGGELDLTSHYAENKDVGDWSDVDSNEARDEVMSLNGSGRDYDFANEETKSRFTEYSMTSSVMRRNSQLTLLDDKFENMYKEYDEDKVGSLDFENIEGPNSEDSKLIQQFLEDYQADSKEQDVENMAELLKERCKVMYECSNSDDEGDSKLKTYVETERKEEWDCESILSTYSNIYNHPKKILEPNSRQPPRIAIDRRTGIPQVRNIHESDSEANASSDSEDDQSTISTVQFTRSKHETSEEKKERKRQVKAMKNERRREKKMSKEMFKEEKKKEQKVLINKNKTSNAIRIA</sequence>
<dbReference type="EMBL" id="JBJJXI010000051">
    <property type="protein sequence ID" value="KAL3400537.1"/>
    <property type="molecule type" value="Genomic_DNA"/>
</dbReference>
<comment type="similarity">
    <text evidence="1">Belongs to the LTV1 family.</text>
</comment>
<organism evidence="4 5">
    <name type="scientific">Trichogramma kaykai</name>
    <dbReference type="NCBI Taxonomy" id="54128"/>
    <lineage>
        <taxon>Eukaryota</taxon>
        <taxon>Metazoa</taxon>
        <taxon>Ecdysozoa</taxon>
        <taxon>Arthropoda</taxon>
        <taxon>Hexapoda</taxon>
        <taxon>Insecta</taxon>
        <taxon>Pterygota</taxon>
        <taxon>Neoptera</taxon>
        <taxon>Endopterygota</taxon>
        <taxon>Hymenoptera</taxon>
        <taxon>Apocrita</taxon>
        <taxon>Proctotrupomorpha</taxon>
        <taxon>Chalcidoidea</taxon>
        <taxon>Trichogrammatidae</taxon>
        <taxon>Trichogramma</taxon>
    </lineage>
</organism>
<feature type="region of interest" description="Disordered" evidence="3">
    <location>
        <begin position="347"/>
        <end position="441"/>
    </location>
</feature>
<dbReference type="Proteomes" id="UP001627154">
    <property type="component" value="Unassembled WGS sequence"/>
</dbReference>
<keyword evidence="5" id="KW-1185">Reference proteome</keyword>
<dbReference type="PANTHER" id="PTHR21531:SF0">
    <property type="entry name" value="PROTEIN LTV1 HOMOLOG"/>
    <property type="match status" value="1"/>
</dbReference>
<proteinExistence type="inferred from homology"/>
<evidence type="ECO:0000313" key="5">
    <source>
        <dbReference type="Proteomes" id="UP001627154"/>
    </source>
</evidence>
<feature type="compositionally biased region" description="Basic and acidic residues" evidence="3">
    <location>
        <begin position="402"/>
        <end position="426"/>
    </location>
</feature>
<dbReference type="InterPro" id="IPR007307">
    <property type="entry name" value="Ltv1"/>
</dbReference>
<name>A0ABD2X5C7_9HYME</name>
<gene>
    <name evidence="4" type="ORF">TKK_006380</name>
</gene>
<evidence type="ECO:0000256" key="2">
    <source>
        <dbReference type="ARBA" id="ARBA00021561"/>
    </source>
</evidence>
<evidence type="ECO:0000256" key="3">
    <source>
        <dbReference type="SAM" id="MobiDB-lite"/>
    </source>
</evidence>
<evidence type="ECO:0000256" key="1">
    <source>
        <dbReference type="ARBA" id="ARBA00009078"/>
    </source>
</evidence>
<feature type="compositionally biased region" description="Polar residues" evidence="3">
    <location>
        <begin position="431"/>
        <end position="441"/>
    </location>
</feature>
<reference evidence="4 5" key="1">
    <citation type="journal article" date="2024" name="bioRxiv">
        <title>A reference genome for Trichogramma kaykai: A tiny desert-dwelling parasitoid wasp with competing sex-ratio distorters.</title>
        <authorList>
            <person name="Culotta J."/>
            <person name="Lindsey A.R."/>
        </authorList>
    </citation>
    <scope>NUCLEOTIDE SEQUENCE [LARGE SCALE GENOMIC DNA]</scope>
    <source>
        <strain evidence="4 5">KSX58</strain>
    </source>
</reference>
<dbReference type="PANTHER" id="PTHR21531">
    <property type="entry name" value="LOW-TEMPERATURE VIABILITY PROTEIN LTV1-RELATED"/>
    <property type="match status" value="1"/>
</dbReference>
<evidence type="ECO:0000313" key="4">
    <source>
        <dbReference type="EMBL" id="KAL3400537.1"/>
    </source>
</evidence>